<dbReference type="OrthoDB" id="273181at2759"/>
<keyword evidence="1" id="KW-0378">Hydrolase</keyword>
<sequence>MSSTKSQQKRHMSDDQMLVVSSKRQDSASNICDRFTLISGDKLYLLFQKQQELSLPDSGVMFPWLHGFGQANVPYTEKFQLSIIRSQPLPPGMIENSGMLRSSLDLTDLFTPLNEVTQDLDQVVKVELREYRTLTGYNATILEVDELIRICRHYRLLPFLLTDTIKQYKYGNKRQIGTQVKDDGASWKRPGMFRRFDIQPAKHLELSNKVVMYCLSNGHPSRCRCHDAGVMVKWASNFVALNYLEREQNTPKIFILGGISDIPQGLMAMVPMSMASLEKPSAGQLASHFDIASFNSWDRDLLYKERLEISKMSSISMIAENVCCGNSTDVEILRLRRISPNNSLSSKKYYSTCNTIVTLSDLDYRNLDMSALDSQLFNLPSKECLNCGLYIQCVESAPLPSCTEIEYHMNQLESSIELKFPSSGSIGLGNLTLESIKSFVNICHLIHQFRKKTDRWSLIYCSDGYTETSLLVVAYLIFNWDVSLDEVLLRLHNELERPFFLFPVDLQVLGHLQLLLRELSPLRDPTRDSTLLKIDPDMFSKMFFTKPCQDVDFLRSKGPLPSRILPHLYLGSLEHAQNPNLLSNLGIKNIVSVGETLSWSANGQEQKLPCYSSACIVPTSAFGVSLASYSRNVAGPSNANLMKRNRSFSLDTLNLMESPTCKTTVTSNDGFNICHVSNLGDNGVDPMLSQLEQVLAFIDKCFQRGERVLVHCMVGVSRSATVCIAECMKRLDCGVIQAYLFVRVRRLNIIIQPNLMFIYELLKWQELKHPNAKKVDWHIMCRAIAELNKNYIKDSW</sequence>
<dbReference type="InParanoid" id="G8JVI3"/>
<feature type="domain" description="Tyrosine-protein phosphatase" evidence="3">
    <location>
        <begin position="560"/>
        <end position="770"/>
    </location>
</feature>
<dbReference type="FunCoup" id="G8JVI3">
    <property type="interactions" value="8"/>
</dbReference>
<evidence type="ECO:0000256" key="2">
    <source>
        <dbReference type="ARBA" id="ARBA00022912"/>
    </source>
</evidence>
<dbReference type="InterPro" id="IPR000387">
    <property type="entry name" value="Tyr_Pase_dom"/>
</dbReference>
<evidence type="ECO:0000256" key="1">
    <source>
        <dbReference type="ARBA" id="ARBA00022801"/>
    </source>
</evidence>
<organism evidence="5 6">
    <name type="scientific">Eremothecium cymbalariae (strain CBS 270.75 / DBVPG 7215 / KCTC 17166 / NRRL Y-17582)</name>
    <name type="common">Yeast</name>
    <dbReference type="NCBI Taxonomy" id="931890"/>
    <lineage>
        <taxon>Eukaryota</taxon>
        <taxon>Fungi</taxon>
        <taxon>Dikarya</taxon>
        <taxon>Ascomycota</taxon>
        <taxon>Saccharomycotina</taxon>
        <taxon>Saccharomycetes</taxon>
        <taxon>Saccharomycetales</taxon>
        <taxon>Saccharomycetaceae</taxon>
        <taxon>Eremothecium</taxon>
    </lineage>
</organism>
<dbReference type="HOGENOM" id="CLU_365223_0_0_1"/>
<keyword evidence="6" id="KW-1185">Reference proteome</keyword>
<dbReference type="OMA" id="TVCIAEC"/>
<name>G8JVI3_ERECY</name>
<dbReference type="InterPro" id="IPR000340">
    <property type="entry name" value="Dual-sp_phosphatase_cat-dom"/>
</dbReference>
<dbReference type="GO" id="GO:0008138">
    <property type="term" value="F:protein tyrosine/serine/threonine phosphatase activity"/>
    <property type="evidence" value="ECO:0007669"/>
    <property type="project" value="TreeGrafter"/>
</dbReference>
<dbReference type="InterPro" id="IPR053239">
    <property type="entry name" value="Dual_spec_PTase"/>
</dbReference>
<gene>
    <name evidence="5" type="ordered locus">Ecym_6282</name>
</gene>
<dbReference type="AlphaFoldDB" id="G8JVI3"/>
<dbReference type="KEGG" id="erc:Ecym_6282"/>
<dbReference type="GO" id="GO:0033260">
    <property type="term" value="P:nuclear DNA replication"/>
    <property type="evidence" value="ECO:0007669"/>
    <property type="project" value="TreeGrafter"/>
</dbReference>
<dbReference type="eggNOG" id="KOG1716">
    <property type="taxonomic scope" value="Eukaryota"/>
</dbReference>
<dbReference type="SMART" id="SM00195">
    <property type="entry name" value="DSPc"/>
    <property type="match status" value="1"/>
</dbReference>
<evidence type="ECO:0000259" key="4">
    <source>
        <dbReference type="PROSITE" id="PS50056"/>
    </source>
</evidence>
<dbReference type="InterPro" id="IPR016130">
    <property type="entry name" value="Tyr_Pase_AS"/>
</dbReference>
<dbReference type="EMBL" id="CP002502">
    <property type="protein sequence ID" value="AET40662.1"/>
    <property type="molecule type" value="Genomic_DNA"/>
</dbReference>
<dbReference type="SUPFAM" id="SSF52799">
    <property type="entry name" value="(Phosphotyrosine protein) phosphatases II"/>
    <property type="match status" value="2"/>
</dbReference>
<dbReference type="STRING" id="931890.G8JVI3"/>
<dbReference type="PANTHER" id="PTHR47550">
    <property type="entry name" value="DUAL SPECIFICITY PROTEIN PHOSPHATASE PPS1"/>
    <property type="match status" value="1"/>
</dbReference>
<dbReference type="PROSITE" id="PS00383">
    <property type="entry name" value="TYR_PHOSPHATASE_1"/>
    <property type="match status" value="1"/>
</dbReference>
<reference evidence="6" key="1">
    <citation type="journal article" date="2012" name="G3 (Bethesda)">
        <title>Pichia sorbitophila, an interspecies yeast hybrid reveals early steps of genome resolution following polyploidization.</title>
        <authorList>
            <person name="Leh Louis V."/>
            <person name="Despons L."/>
            <person name="Friedrich A."/>
            <person name="Martin T."/>
            <person name="Durrens P."/>
            <person name="Casaregola S."/>
            <person name="Neuveglise C."/>
            <person name="Fairhead C."/>
            <person name="Marck C."/>
            <person name="Cruz J.A."/>
            <person name="Straub M.L."/>
            <person name="Kugler V."/>
            <person name="Sacerdot C."/>
            <person name="Uzunov Z."/>
            <person name="Thierry A."/>
            <person name="Weiss S."/>
            <person name="Bleykasten C."/>
            <person name="De Montigny J."/>
            <person name="Jacques N."/>
            <person name="Jung P."/>
            <person name="Lemaire M."/>
            <person name="Mallet S."/>
            <person name="Morel G."/>
            <person name="Richard G.F."/>
            <person name="Sarkar A."/>
            <person name="Savel G."/>
            <person name="Schacherer J."/>
            <person name="Seret M.L."/>
            <person name="Talla E."/>
            <person name="Samson G."/>
            <person name="Jubin C."/>
            <person name="Poulain J."/>
            <person name="Vacherie B."/>
            <person name="Barbe V."/>
            <person name="Pelletier E."/>
            <person name="Sherman D.J."/>
            <person name="Westhof E."/>
            <person name="Weissenbach J."/>
            <person name="Baret P.V."/>
            <person name="Wincker P."/>
            <person name="Gaillardin C."/>
            <person name="Dujon B."/>
            <person name="Souciet J.L."/>
        </authorList>
    </citation>
    <scope>NUCLEOTIDE SEQUENCE [LARGE SCALE GENOMIC DNA]</scope>
    <source>
        <strain evidence="6">CBS 270.75 / DBVPG 7215 / KCTC 17166 / NRRL Y-17582</strain>
    </source>
</reference>
<feature type="domain" description="Tyrosine specific protein phosphatases" evidence="4">
    <location>
        <begin position="692"/>
        <end position="757"/>
    </location>
</feature>
<evidence type="ECO:0000313" key="5">
    <source>
        <dbReference type="EMBL" id="AET40662.1"/>
    </source>
</evidence>
<dbReference type="Pfam" id="PF00782">
    <property type="entry name" value="DSPc"/>
    <property type="match status" value="1"/>
</dbReference>
<dbReference type="PROSITE" id="PS50054">
    <property type="entry name" value="TYR_PHOSPHATASE_DUAL"/>
    <property type="match status" value="1"/>
</dbReference>
<dbReference type="PROSITE" id="PS50056">
    <property type="entry name" value="TYR_PHOSPHATASE_2"/>
    <property type="match status" value="1"/>
</dbReference>
<dbReference type="Proteomes" id="UP000006790">
    <property type="component" value="Chromosome 6"/>
</dbReference>
<evidence type="ECO:0000259" key="3">
    <source>
        <dbReference type="PROSITE" id="PS50054"/>
    </source>
</evidence>
<protein>
    <submittedName>
        <fullName evidence="5">Uncharacterized protein</fullName>
    </submittedName>
</protein>
<evidence type="ECO:0000313" key="6">
    <source>
        <dbReference type="Proteomes" id="UP000006790"/>
    </source>
</evidence>
<dbReference type="GO" id="GO:0005634">
    <property type="term" value="C:nucleus"/>
    <property type="evidence" value="ECO:0007669"/>
    <property type="project" value="GOC"/>
</dbReference>
<dbReference type="PANTHER" id="PTHR47550:SF1">
    <property type="entry name" value="DUAL SPECIFICITY PROTEIN PHOSPHATASE PPS1"/>
    <property type="match status" value="1"/>
</dbReference>
<keyword evidence="2" id="KW-0904">Protein phosphatase</keyword>
<dbReference type="GeneID" id="11469052"/>
<dbReference type="InterPro" id="IPR029021">
    <property type="entry name" value="Prot-tyrosine_phosphatase-like"/>
</dbReference>
<dbReference type="Gene3D" id="3.90.190.10">
    <property type="entry name" value="Protein tyrosine phosphatase superfamily"/>
    <property type="match status" value="1"/>
</dbReference>
<accession>G8JVI3</accession>
<proteinExistence type="predicted"/>
<dbReference type="RefSeq" id="XP_003647479.1">
    <property type="nucleotide sequence ID" value="XM_003647431.1"/>
</dbReference>
<dbReference type="InterPro" id="IPR020422">
    <property type="entry name" value="TYR_PHOSPHATASE_DUAL_dom"/>
</dbReference>